<feature type="region of interest" description="Disordered" evidence="1">
    <location>
        <begin position="138"/>
        <end position="157"/>
    </location>
</feature>
<feature type="region of interest" description="Disordered" evidence="1">
    <location>
        <begin position="169"/>
        <end position="200"/>
    </location>
</feature>
<proteinExistence type="predicted"/>
<feature type="compositionally biased region" description="Low complexity" evidence="1">
    <location>
        <begin position="181"/>
        <end position="196"/>
    </location>
</feature>
<dbReference type="EMBL" id="JNBS01001312">
    <property type="protein sequence ID" value="OQS01974.1"/>
    <property type="molecule type" value="Genomic_DNA"/>
</dbReference>
<name>A0A1V9ZVF9_9STRA</name>
<keyword evidence="2" id="KW-0812">Transmembrane</keyword>
<keyword evidence="4" id="KW-1185">Reference proteome</keyword>
<evidence type="ECO:0000313" key="4">
    <source>
        <dbReference type="Proteomes" id="UP000243217"/>
    </source>
</evidence>
<protein>
    <submittedName>
        <fullName evidence="3">Uncharacterized protein</fullName>
    </submittedName>
</protein>
<feature type="compositionally biased region" description="Polar residues" evidence="1">
    <location>
        <begin position="76"/>
        <end position="102"/>
    </location>
</feature>
<dbReference type="AlphaFoldDB" id="A0A1V9ZVF9"/>
<evidence type="ECO:0000256" key="1">
    <source>
        <dbReference type="SAM" id="MobiDB-lite"/>
    </source>
</evidence>
<accession>A0A1V9ZVF9</accession>
<reference evidence="3 4" key="1">
    <citation type="journal article" date="2014" name="Genome Biol. Evol.">
        <title>The secreted proteins of Achlya hypogyna and Thraustotheca clavata identify the ancestral oomycete secretome and reveal gene acquisitions by horizontal gene transfer.</title>
        <authorList>
            <person name="Misner I."/>
            <person name="Blouin N."/>
            <person name="Leonard G."/>
            <person name="Richards T.A."/>
            <person name="Lane C.E."/>
        </authorList>
    </citation>
    <scope>NUCLEOTIDE SEQUENCE [LARGE SCALE GENOMIC DNA]</scope>
    <source>
        <strain evidence="3 4">ATCC 34112</strain>
    </source>
</reference>
<evidence type="ECO:0000313" key="3">
    <source>
        <dbReference type="EMBL" id="OQS01974.1"/>
    </source>
</evidence>
<feature type="region of interest" description="Disordered" evidence="1">
    <location>
        <begin position="76"/>
        <end position="103"/>
    </location>
</feature>
<keyword evidence="2" id="KW-1133">Transmembrane helix</keyword>
<dbReference type="Proteomes" id="UP000243217">
    <property type="component" value="Unassembled WGS sequence"/>
</dbReference>
<evidence type="ECO:0000256" key="2">
    <source>
        <dbReference type="SAM" id="Phobius"/>
    </source>
</evidence>
<feature type="transmembrane region" description="Helical" evidence="2">
    <location>
        <begin position="48"/>
        <end position="67"/>
    </location>
</feature>
<sequence length="352" mass="37392">MDTKTTRRKSRKSEAPTASSFIIHEEDVVFEEKDDVEVIQRIRSKKRIIFGLLAVLVFTGVICAIALCTAPSTKAKTESTNNDILAPSSNNTNRTYDSSSGSGDVEGIKTIEVNVTSRNSSFLNTTVTFTNLTTQTPTTGKTIPTTTPKVTPTSPTTAPVAAQMVLTTAPTPRTPTPTPTVSPTLAPTSAPTATPTQQSKVNDNGSGLWGGKLQFVNNLPQVCIYTIKTVTWFSGNGMGDLVTGATVTIGPFSGFYTLGAQENVFADCAYAGTCAWNNKSADNYCYNFSVTSGCSVVYHDCPYPPGQNGGLSPAPDGRKRYTVWGSVDNNGVCVLSINHTGEGPYYCSATLN</sequence>
<comment type="caution">
    <text evidence="3">The sequence shown here is derived from an EMBL/GenBank/DDBJ whole genome shotgun (WGS) entry which is preliminary data.</text>
</comment>
<organism evidence="3 4">
    <name type="scientific">Thraustotheca clavata</name>
    <dbReference type="NCBI Taxonomy" id="74557"/>
    <lineage>
        <taxon>Eukaryota</taxon>
        <taxon>Sar</taxon>
        <taxon>Stramenopiles</taxon>
        <taxon>Oomycota</taxon>
        <taxon>Saprolegniomycetes</taxon>
        <taxon>Saprolegniales</taxon>
        <taxon>Achlyaceae</taxon>
        <taxon>Thraustotheca</taxon>
    </lineage>
</organism>
<gene>
    <name evidence="3" type="ORF">THRCLA_21546</name>
</gene>
<keyword evidence="2" id="KW-0472">Membrane</keyword>